<evidence type="ECO:0000256" key="4">
    <source>
        <dbReference type="ARBA" id="ARBA00029685"/>
    </source>
</evidence>
<feature type="region of interest" description="Disordered" evidence="5">
    <location>
        <begin position="1"/>
        <end position="43"/>
    </location>
</feature>
<reference evidence="6 7" key="1">
    <citation type="submission" date="2021-05" db="EMBL/GenBank/DDBJ databases">
        <title>Isolation, identification, and the growth promoting effects of Pantoea dispersa strain YSD J2 from the aboveground leaves of Cyperus esculentus L.Var. Sativus.</title>
        <authorList>
            <person name="Wang S."/>
            <person name="Tang X.M."/>
            <person name="Huang Y.N."/>
        </authorList>
    </citation>
    <scope>NUCLEOTIDE SEQUENCE [LARGE SCALE GENOMIC DNA]</scope>
    <source>
        <strain evidence="7">YSD YN2</strain>
    </source>
</reference>
<evidence type="ECO:0000256" key="5">
    <source>
        <dbReference type="SAM" id="MobiDB-lite"/>
    </source>
</evidence>
<name>A0ABY6JLQ0_9ENTR</name>
<protein>
    <recommendedName>
        <fullName evidence="3">Stationary-phase-induced ribosome-associated protein</fullName>
    </recommendedName>
    <alternativeName>
        <fullName evidence="4">30S ribosomal protein S22</fullName>
    </alternativeName>
</protein>
<keyword evidence="7" id="KW-1185">Reference proteome</keyword>
<comment type="function">
    <text evidence="1">Although this protein associates with the 30S subunit of the ribosome it is not considered to be a bona fide ribosomal protein.</text>
</comment>
<evidence type="ECO:0000313" key="6">
    <source>
        <dbReference type="EMBL" id="UYU33661.1"/>
    </source>
</evidence>
<dbReference type="NCBIfam" id="NF007473">
    <property type="entry name" value="PRK10057.1"/>
    <property type="match status" value="1"/>
</dbReference>
<organism evidence="6 7">
    <name type="scientific">Siccibacter colletis</name>
    <dbReference type="NCBI Taxonomy" id="1505757"/>
    <lineage>
        <taxon>Bacteria</taxon>
        <taxon>Pseudomonadati</taxon>
        <taxon>Pseudomonadota</taxon>
        <taxon>Gammaproteobacteria</taxon>
        <taxon>Enterobacterales</taxon>
        <taxon>Enterobacteriaceae</taxon>
        <taxon>Siccibacter</taxon>
    </lineage>
</organism>
<dbReference type="RefSeq" id="WP_264386085.1">
    <property type="nucleotide sequence ID" value="NZ_CP074352.1"/>
</dbReference>
<sequence>MRTNRQARQILNLDHWHSNQRKVTVSEGSAKPTLKSTGRKKKA</sequence>
<evidence type="ECO:0000256" key="1">
    <source>
        <dbReference type="ARBA" id="ARBA00004057"/>
    </source>
</evidence>
<accession>A0ABY6JLQ0</accession>
<gene>
    <name evidence="6" type="primary">sra</name>
    <name evidence="6" type="ORF">KFZ77_09220</name>
</gene>
<dbReference type="EMBL" id="CP074352">
    <property type="protein sequence ID" value="UYU33661.1"/>
    <property type="molecule type" value="Genomic_DNA"/>
</dbReference>
<comment type="similarity">
    <text evidence="2">Belongs to the SRA family.</text>
</comment>
<evidence type="ECO:0000256" key="3">
    <source>
        <dbReference type="ARBA" id="ARBA00018210"/>
    </source>
</evidence>
<evidence type="ECO:0000313" key="7">
    <source>
        <dbReference type="Proteomes" id="UP001156318"/>
    </source>
</evidence>
<proteinExistence type="inferred from homology"/>
<dbReference type="Pfam" id="PF08136">
    <property type="entry name" value="SRA_like"/>
    <property type="match status" value="1"/>
</dbReference>
<dbReference type="InterPro" id="IPR012607">
    <property type="entry name" value="SRA-like"/>
</dbReference>
<dbReference type="Proteomes" id="UP001156318">
    <property type="component" value="Chromosome"/>
</dbReference>
<evidence type="ECO:0000256" key="2">
    <source>
        <dbReference type="ARBA" id="ARBA00005929"/>
    </source>
</evidence>